<evidence type="ECO:0000256" key="1">
    <source>
        <dbReference type="SAM" id="Phobius"/>
    </source>
</evidence>
<evidence type="ECO:0000313" key="2">
    <source>
        <dbReference type="EMBL" id="EOD00007.1"/>
    </source>
</evidence>
<comment type="caution">
    <text evidence="2">The sequence shown here is derived from an EMBL/GenBank/DDBJ whole genome shotgun (WGS) entry which is preliminary data.</text>
</comment>
<organism evidence="2 3">
    <name type="scientific">Caldisalinibacter kiritimatiensis</name>
    <dbReference type="NCBI Taxonomy" id="1304284"/>
    <lineage>
        <taxon>Bacteria</taxon>
        <taxon>Bacillati</taxon>
        <taxon>Bacillota</taxon>
        <taxon>Tissierellia</taxon>
        <taxon>Tissierellales</taxon>
        <taxon>Thermohalobacteraceae</taxon>
        <taxon>Caldisalinibacter</taxon>
    </lineage>
</organism>
<dbReference type="RefSeq" id="WP_006314946.1">
    <property type="nucleotide sequence ID" value="NZ_ARZA01000212.1"/>
</dbReference>
<dbReference type="OrthoDB" id="2663431at2"/>
<proteinExistence type="predicted"/>
<feature type="transmembrane region" description="Helical" evidence="1">
    <location>
        <begin position="294"/>
        <end position="313"/>
    </location>
</feature>
<name>R1ATP9_9FIRM</name>
<evidence type="ECO:0000313" key="3">
    <source>
        <dbReference type="Proteomes" id="UP000013378"/>
    </source>
</evidence>
<dbReference type="Proteomes" id="UP000013378">
    <property type="component" value="Unassembled WGS sequence"/>
</dbReference>
<dbReference type="AlphaFoldDB" id="R1ATP9"/>
<dbReference type="eggNOG" id="ENOG5033BHH">
    <property type="taxonomic scope" value="Bacteria"/>
</dbReference>
<keyword evidence="1" id="KW-0812">Transmembrane</keyword>
<keyword evidence="1" id="KW-0472">Membrane</keyword>
<feature type="transmembrane region" description="Helical" evidence="1">
    <location>
        <begin position="262"/>
        <end position="282"/>
    </location>
</feature>
<accession>R1ATP9</accession>
<feature type="transmembrane region" description="Helical" evidence="1">
    <location>
        <begin position="319"/>
        <end position="341"/>
    </location>
</feature>
<keyword evidence="1" id="KW-1133">Transmembrane helix</keyword>
<dbReference type="STRING" id="1304284.L21TH_1950"/>
<gene>
    <name evidence="2" type="ORF">L21TH_1950</name>
</gene>
<dbReference type="EMBL" id="ARZA01000212">
    <property type="protein sequence ID" value="EOD00007.1"/>
    <property type="molecule type" value="Genomic_DNA"/>
</dbReference>
<reference evidence="2 3" key="1">
    <citation type="journal article" date="2015" name="Geomicrobiol. J.">
        <title>Caldisalinibacter kiritimatiensis gen. nov., sp. nov., a moderately thermohalophilic thiosulfate-reducing bacterium from a hypersaline microbial mat.</title>
        <authorList>
            <person name="Ben Hania W."/>
            <person name="Joseph M."/>
            <person name="Fiebig A."/>
            <person name="Bunk B."/>
            <person name="Klenk H.-P."/>
            <person name="Fardeau M.-L."/>
            <person name="Spring S."/>
        </authorList>
    </citation>
    <scope>NUCLEOTIDE SEQUENCE [LARGE SCALE GENOMIC DNA]</scope>
    <source>
        <strain evidence="2 3">L21-TH-D2</strain>
    </source>
</reference>
<keyword evidence="3" id="KW-1185">Reference proteome</keyword>
<protein>
    <submittedName>
        <fullName evidence="2">Uncharacterized protein</fullName>
    </submittedName>
</protein>
<dbReference type="Gene3D" id="2.60.40.3680">
    <property type="match status" value="1"/>
</dbReference>
<sequence>MKKLILIISIISLIIPVIVYANAAQPIQNPEDQTIIFNENSGIRLTEETINFKVEENLYKAKVEVEYNLKNLTDKEQNIDIMFITSSVKSADFKVKVNNKEVNDIKKEEDIEPPSNWEVSLKEPIIEPISKKPLDKSPNSYFRNTEDISGATFPVTIKPNETIKLNISYYSDSGFYNYNEIINTVFSQLYYLTPAKFWEEDAKVNLKVEFPKDSNIEFYSNILIEKVNNYTYKGTLNKIPDKEWLFSFTEKKGLIFNTNYRFRHNVLIGLILLLLFIVTRIVKSKVNKKYIPYLLYLLMIPFILNIKLTYGAYFIPLLIIYSIINSPIFYVIFIVIIVFMIKKGFSKNRL</sequence>